<organism evidence="1 2">
    <name type="scientific">Trypanosoma brucei gambiense (strain MHOM/CI/86/DAL972)</name>
    <dbReference type="NCBI Taxonomy" id="679716"/>
    <lineage>
        <taxon>Eukaryota</taxon>
        <taxon>Discoba</taxon>
        <taxon>Euglenozoa</taxon>
        <taxon>Kinetoplastea</taxon>
        <taxon>Metakinetoplastina</taxon>
        <taxon>Trypanosomatida</taxon>
        <taxon>Trypanosomatidae</taxon>
        <taxon>Trypanosoma</taxon>
    </lineage>
</organism>
<dbReference type="KEGG" id="tbg:TbgDal_XI4070"/>
<protein>
    <submittedName>
        <fullName evidence="1">Uncharacterized protein</fullName>
    </submittedName>
</protein>
<reference evidence="2" key="1">
    <citation type="journal article" date="2010" name="PLoS Negl. Trop. Dis.">
        <title>The genome sequence of Trypanosoma brucei gambiense, causative agent of chronic human african trypanosomiasis.</title>
        <authorList>
            <person name="Jackson A.P."/>
            <person name="Sanders M."/>
            <person name="Berry A."/>
            <person name="McQuillan J."/>
            <person name="Aslett M.A."/>
            <person name="Quail M.A."/>
            <person name="Chukualim B."/>
            <person name="Capewell P."/>
            <person name="MacLeod A."/>
            <person name="Melville S.E."/>
            <person name="Gibson W."/>
            <person name="Barry J.D."/>
            <person name="Berriman M."/>
            <person name="Hertz-Fowler C."/>
        </authorList>
    </citation>
    <scope>NUCLEOTIDE SEQUENCE [LARGE SCALE GENOMIC DNA]</scope>
    <source>
        <strain evidence="2">MHOM/CI/86/DAL972</strain>
    </source>
</reference>
<dbReference type="GeneID" id="23867394"/>
<dbReference type="AlphaFoldDB" id="D0A6I8"/>
<sequence>MDTYLKRKNVDNLKVMKRWCETSVQVYVYTPNTTIPLSPHLLTNPLSRQKHCGTCPLRNHRDEEEWTIPRRYSPFIKIQLVFTFLPMIEPPFTTFTSIPKVFYSFSHLILANSCIH</sequence>
<evidence type="ECO:0000313" key="2">
    <source>
        <dbReference type="Proteomes" id="UP000002316"/>
    </source>
</evidence>
<gene>
    <name evidence="1" type="ORF">TbgDal_XI4070</name>
</gene>
<accession>D0A6I8</accession>
<dbReference type="Proteomes" id="UP000002316">
    <property type="component" value="Chromosome 11"/>
</dbReference>
<evidence type="ECO:0000313" key="1">
    <source>
        <dbReference type="EMBL" id="CBH17289.1"/>
    </source>
</evidence>
<name>D0A6I8_TRYB9</name>
<dbReference type="EMBL" id="FN554974">
    <property type="protein sequence ID" value="CBH17289.1"/>
    <property type="molecule type" value="Genomic_DNA"/>
</dbReference>
<dbReference type="RefSeq" id="XP_011779553.1">
    <property type="nucleotide sequence ID" value="XM_011781251.1"/>
</dbReference>
<proteinExistence type="predicted"/>